<dbReference type="Proteomes" id="UP000281738">
    <property type="component" value="Unassembled WGS sequence"/>
</dbReference>
<organism evidence="1 2">
    <name type="scientific">Nocardioides aurantiacus</name>
    <dbReference type="NCBI Taxonomy" id="86796"/>
    <lineage>
        <taxon>Bacteria</taxon>
        <taxon>Bacillati</taxon>
        <taxon>Actinomycetota</taxon>
        <taxon>Actinomycetes</taxon>
        <taxon>Propionibacteriales</taxon>
        <taxon>Nocardioidaceae</taxon>
        <taxon>Nocardioides</taxon>
    </lineage>
</organism>
<evidence type="ECO:0000313" key="1">
    <source>
        <dbReference type="EMBL" id="ROR91742.1"/>
    </source>
</evidence>
<reference evidence="1 2" key="1">
    <citation type="submission" date="2018-11" db="EMBL/GenBank/DDBJ databases">
        <title>Sequencing the genomes of 1000 actinobacteria strains.</title>
        <authorList>
            <person name="Klenk H.-P."/>
        </authorList>
    </citation>
    <scope>NUCLEOTIDE SEQUENCE [LARGE SCALE GENOMIC DNA]</scope>
    <source>
        <strain evidence="1 2">DSM 12652</strain>
    </source>
</reference>
<protein>
    <submittedName>
        <fullName evidence="1">Uncharacterized protein</fullName>
    </submittedName>
</protein>
<comment type="caution">
    <text evidence="1">The sequence shown here is derived from an EMBL/GenBank/DDBJ whole genome shotgun (WGS) entry which is preliminary data.</text>
</comment>
<sequence length="176" mass="18650">MSETLRERQLRSIVRRIESEADTSSRAGQYASLNRIADDLREVIEGLAATAPTPEAHGVASLSLEERDELTPFDNGSYICACPTDQCPTLPCPTAEGLTHAVERILAARTRAAPVVHQCPAGDDTLTGCCNRSPMSLPRTDRITVDDALVTCATPDPTRTVHPAGAADTHTTGAGA</sequence>
<gene>
    <name evidence="1" type="ORF">EDD33_2617</name>
</gene>
<dbReference type="AlphaFoldDB" id="A0A3N2CW16"/>
<proteinExistence type="predicted"/>
<dbReference type="EMBL" id="RKHO01000001">
    <property type="protein sequence ID" value="ROR91742.1"/>
    <property type="molecule type" value="Genomic_DNA"/>
</dbReference>
<dbReference type="RefSeq" id="WP_123391350.1">
    <property type="nucleotide sequence ID" value="NZ_RKHO01000001.1"/>
</dbReference>
<accession>A0A3N2CW16</accession>
<keyword evidence="2" id="KW-1185">Reference proteome</keyword>
<dbReference type="OrthoDB" id="4338727at2"/>
<name>A0A3N2CW16_9ACTN</name>
<evidence type="ECO:0000313" key="2">
    <source>
        <dbReference type="Proteomes" id="UP000281738"/>
    </source>
</evidence>